<dbReference type="Proteomes" id="UP000694865">
    <property type="component" value="Unplaced"/>
</dbReference>
<evidence type="ECO:0000256" key="1">
    <source>
        <dbReference type="ARBA" id="ARBA00004173"/>
    </source>
</evidence>
<evidence type="ECO:0000256" key="4">
    <source>
        <dbReference type="ARBA" id="ARBA00023128"/>
    </source>
</evidence>
<feature type="compositionally biased region" description="Basic residues" evidence="6">
    <location>
        <begin position="215"/>
        <end position="233"/>
    </location>
</feature>
<organism evidence="8 9">
    <name type="scientific">Saccoglossus kowalevskii</name>
    <name type="common">Acorn worm</name>
    <dbReference type="NCBI Taxonomy" id="10224"/>
    <lineage>
        <taxon>Eukaryota</taxon>
        <taxon>Metazoa</taxon>
        <taxon>Hemichordata</taxon>
        <taxon>Enteropneusta</taxon>
        <taxon>Harrimaniidae</taxon>
        <taxon>Saccoglossus</taxon>
    </lineage>
</organism>
<accession>A0ABM0GWD9</accession>
<evidence type="ECO:0000256" key="6">
    <source>
        <dbReference type="SAM" id="MobiDB-lite"/>
    </source>
</evidence>
<proteinExistence type="inferred from homology"/>
<reference evidence="9" key="1">
    <citation type="submission" date="2025-08" db="UniProtKB">
        <authorList>
            <consortium name="RefSeq"/>
        </authorList>
    </citation>
    <scope>IDENTIFICATION</scope>
    <source>
        <tissue evidence="9">Testes</tissue>
    </source>
</reference>
<dbReference type="InterPro" id="IPR036967">
    <property type="entry name" value="Ribosomal_uS11_sf"/>
</dbReference>
<feature type="region of interest" description="Disordered" evidence="6">
    <location>
        <begin position="208"/>
        <end position="233"/>
    </location>
</feature>
<protein>
    <submittedName>
        <fullName evidence="9">39S ribosomal protein L18, mitochondrial-like</fullName>
    </submittedName>
</protein>
<evidence type="ECO:0000256" key="5">
    <source>
        <dbReference type="ARBA" id="ARBA00023274"/>
    </source>
</evidence>
<evidence type="ECO:0000256" key="2">
    <source>
        <dbReference type="ARBA" id="ARBA00007116"/>
    </source>
</evidence>
<gene>
    <name evidence="9" type="primary">LOC100379071</name>
</gene>
<dbReference type="PANTHER" id="PTHR12899">
    <property type="entry name" value="39S RIBOSOMAL PROTEIN L18, MITOCHONDRIAL"/>
    <property type="match status" value="1"/>
</dbReference>
<comment type="similarity">
    <text evidence="2">Belongs to the universal ribosomal protein uL18 family.</text>
</comment>
<dbReference type="InterPro" id="IPR005484">
    <property type="entry name" value="Ribosomal_uL18_bac/plant/anim"/>
</dbReference>
<feature type="chain" id="PRO_5047356616" evidence="7">
    <location>
        <begin position="19"/>
        <end position="233"/>
    </location>
</feature>
<keyword evidence="4" id="KW-0496">Mitochondrion</keyword>
<evidence type="ECO:0000256" key="7">
    <source>
        <dbReference type="SAM" id="SignalP"/>
    </source>
</evidence>
<evidence type="ECO:0000313" key="8">
    <source>
        <dbReference type="Proteomes" id="UP000694865"/>
    </source>
</evidence>
<feature type="signal peptide" evidence="7">
    <location>
        <begin position="1"/>
        <end position="18"/>
    </location>
</feature>
<dbReference type="RefSeq" id="XP_002738804.1">
    <property type="nucleotide sequence ID" value="XM_002738758.2"/>
</dbReference>
<name>A0ABM0GWD9_SACKO</name>
<keyword evidence="5" id="KW-0687">Ribonucleoprotein</keyword>
<dbReference type="SUPFAM" id="SSF53137">
    <property type="entry name" value="Translational machinery components"/>
    <property type="match status" value="1"/>
</dbReference>
<keyword evidence="8" id="KW-1185">Reference proteome</keyword>
<dbReference type="PANTHER" id="PTHR12899:SF3">
    <property type="entry name" value="LARGE RIBOSOMAL SUBUNIT PROTEIN UL18M"/>
    <property type="match status" value="1"/>
</dbReference>
<dbReference type="InterPro" id="IPR057268">
    <property type="entry name" value="Ribosomal_L18"/>
</dbReference>
<sequence length="233" mass="26854">MALNYVISSLRLWRAVCGSVCRQGCQTSCFVGSSIKYNSTNAAMLVAESDEDMKLSENDEVTKNFVNRNPRNLERMALQHKDKGWKLSHPRKDYWHKLILVKTNRHVSAYVEHITGHVPVSASSKEWAIKKYLYSCGDVVAVYNVGRVLAQRCLQAGIGHVHWHVTPQFFNTEKTQKFVEAMKEGGVVLNEPKSIFDFREPIEYFPDIDHDPTPPKRKMTRKEARRKRLSLDF</sequence>
<evidence type="ECO:0000256" key="3">
    <source>
        <dbReference type="ARBA" id="ARBA00022980"/>
    </source>
</evidence>
<evidence type="ECO:0000313" key="9">
    <source>
        <dbReference type="RefSeq" id="XP_002738804.1"/>
    </source>
</evidence>
<keyword evidence="3" id="KW-0689">Ribosomal protein</keyword>
<dbReference type="GeneID" id="100379071"/>
<comment type="subcellular location">
    <subcellularLocation>
        <location evidence="1">Mitochondrion</location>
    </subcellularLocation>
</comment>
<keyword evidence="7" id="KW-0732">Signal</keyword>
<dbReference type="Gene3D" id="3.30.420.80">
    <property type="entry name" value="Ribosomal protein S11"/>
    <property type="match status" value="1"/>
</dbReference>
<dbReference type="CDD" id="cd00432">
    <property type="entry name" value="Ribosomal_L18_L5e"/>
    <property type="match status" value="1"/>
</dbReference>